<dbReference type="Gene3D" id="3.40.50.1820">
    <property type="entry name" value="alpha/beta hydrolase"/>
    <property type="match status" value="1"/>
</dbReference>
<comment type="caution">
    <text evidence="2">The sequence shown here is derived from an EMBL/GenBank/DDBJ whole genome shotgun (WGS) entry which is preliminary data.</text>
</comment>
<evidence type="ECO:0000313" key="3">
    <source>
        <dbReference type="Proteomes" id="UP000307657"/>
    </source>
</evidence>
<name>A0A4U0EU40_9FLAO</name>
<dbReference type="OrthoDB" id="595091at2"/>
<dbReference type="EMBL" id="SUPL01000006">
    <property type="protein sequence ID" value="TJY33902.1"/>
    <property type="molecule type" value="Genomic_DNA"/>
</dbReference>
<proteinExistence type="predicted"/>
<dbReference type="SUPFAM" id="SSF53474">
    <property type="entry name" value="alpha/beta-Hydrolases"/>
    <property type="match status" value="1"/>
</dbReference>
<evidence type="ECO:0000313" key="2">
    <source>
        <dbReference type="EMBL" id="TJY33902.1"/>
    </source>
</evidence>
<evidence type="ECO:0000259" key="1">
    <source>
        <dbReference type="Pfam" id="PF02230"/>
    </source>
</evidence>
<dbReference type="AlphaFoldDB" id="A0A4U0EU40"/>
<organism evidence="2 3">
    <name type="scientific">Pontimicrobium aquaticum</name>
    <dbReference type="NCBI Taxonomy" id="2565367"/>
    <lineage>
        <taxon>Bacteria</taxon>
        <taxon>Pseudomonadati</taxon>
        <taxon>Bacteroidota</taxon>
        <taxon>Flavobacteriia</taxon>
        <taxon>Flavobacteriales</taxon>
        <taxon>Flavobacteriaceae</taxon>
        <taxon>Pontimicrobium</taxon>
    </lineage>
</organism>
<accession>A0A4U0EU40</accession>
<reference evidence="2 3" key="1">
    <citation type="submission" date="2019-04" db="EMBL/GenBank/DDBJ databases">
        <title>Lacinutrix sp. nov., isolated from marine water.</title>
        <authorList>
            <person name="Kim W."/>
        </authorList>
    </citation>
    <scope>NUCLEOTIDE SEQUENCE [LARGE SCALE GENOMIC DNA]</scope>
    <source>
        <strain evidence="2 3">CAU 1491</strain>
    </source>
</reference>
<dbReference type="Pfam" id="PF02230">
    <property type="entry name" value="Abhydrolase_2"/>
    <property type="match status" value="1"/>
</dbReference>
<gene>
    <name evidence="2" type="ORF">E5167_11290</name>
</gene>
<dbReference type="RefSeq" id="WP_136844146.1">
    <property type="nucleotide sequence ID" value="NZ_SUPL01000006.1"/>
</dbReference>
<dbReference type="Proteomes" id="UP000307657">
    <property type="component" value="Unassembled WGS sequence"/>
</dbReference>
<dbReference type="InterPro" id="IPR003140">
    <property type="entry name" value="PLipase/COase/thioEstase"/>
</dbReference>
<keyword evidence="3" id="KW-1185">Reference proteome</keyword>
<sequence>MNSVEKEISYKTTNSYSTLNALTEKAKNVWFVCHGMSYLSRYFLKYFKELHPEENYIIAPQAQSKYYIQPDFKHVGASWLTKENTLKETENVMRYFDTVFNAENIPEDKNLIVLGYSQGVSVAMRYVASRQLQCNRLVLMSGGIPKELKADDFKFLKNTKVTMIYGTKDEYLNQKRMQYETERVNELFANNVTIIPFDGKHIVNVELINNLV</sequence>
<feature type="domain" description="Phospholipase/carboxylesterase/thioesterase" evidence="1">
    <location>
        <begin position="105"/>
        <end position="198"/>
    </location>
</feature>
<protein>
    <submittedName>
        <fullName evidence="2">Esterase</fullName>
    </submittedName>
</protein>
<dbReference type="GO" id="GO:0016787">
    <property type="term" value="F:hydrolase activity"/>
    <property type="evidence" value="ECO:0007669"/>
    <property type="project" value="InterPro"/>
</dbReference>
<dbReference type="InterPro" id="IPR029058">
    <property type="entry name" value="AB_hydrolase_fold"/>
</dbReference>